<feature type="transmembrane region" description="Helical" evidence="6">
    <location>
        <begin position="100"/>
        <end position="121"/>
    </location>
</feature>
<feature type="transmembrane region" description="Helical" evidence="6">
    <location>
        <begin position="355"/>
        <end position="376"/>
    </location>
</feature>
<reference evidence="8" key="1">
    <citation type="journal article" date="2013" name="J. Plant Res.">
        <title>Effect of fungi and light on seed germination of three Opuntia species from semiarid lands of central Mexico.</title>
        <authorList>
            <person name="Delgado-Sanchez P."/>
            <person name="Jimenez-Bremont J.F."/>
            <person name="Guerrero-Gonzalez Mde L."/>
            <person name="Flores J."/>
        </authorList>
    </citation>
    <scope>NUCLEOTIDE SEQUENCE</scope>
    <source>
        <tissue evidence="8">Cladode</tissue>
    </source>
</reference>
<evidence type="ECO:0000256" key="5">
    <source>
        <dbReference type="ARBA" id="ARBA00023136"/>
    </source>
</evidence>
<dbReference type="CDD" id="cd13132">
    <property type="entry name" value="MATE_eukaryotic"/>
    <property type="match status" value="1"/>
</dbReference>
<dbReference type="InterPro" id="IPR045069">
    <property type="entry name" value="MATE_euk"/>
</dbReference>
<evidence type="ECO:0000256" key="4">
    <source>
        <dbReference type="ARBA" id="ARBA00022989"/>
    </source>
</evidence>
<keyword evidence="5 6" id="KW-0472">Membrane</keyword>
<feature type="transmembrane region" description="Helical" evidence="6">
    <location>
        <begin position="397"/>
        <end position="420"/>
    </location>
</feature>
<keyword evidence="3 6" id="KW-0812">Transmembrane</keyword>
<feature type="transmembrane region" description="Helical" evidence="6">
    <location>
        <begin position="426"/>
        <end position="450"/>
    </location>
</feature>
<evidence type="ECO:0000256" key="2">
    <source>
        <dbReference type="ARBA" id="ARBA00010199"/>
    </source>
</evidence>
<feature type="transmembrane region" description="Helical" evidence="6">
    <location>
        <begin position="229"/>
        <end position="253"/>
    </location>
</feature>
<dbReference type="PANTHER" id="PTHR11206">
    <property type="entry name" value="MULTIDRUG RESISTANCE PROTEIN"/>
    <property type="match status" value="1"/>
</dbReference>
<dbReference type="Pfam" id="PF01554">
    <property type="entry name" value="MatE"/>
    <property type="match status" value="2"/>
</dbReference>
<feature type="transmembrane region" description="Helical" evidence="6">
    <location>
        <begin position="133"/>
        <end position="153"/>
    </location>
</feature>
<reference evidence="8" key="2">
    <citation type="submission" date="2020-07" db="EMBL/GenBank/DDBJ databases">
        <authorList>
            <person name="Vera ALvarez R."/>
            <person name="Arias-Moreno D.M."/>
            <person name="Jimenez-Jacinto V."/>
            <person name="Jimenez-Bremont J.F."/>
            <person name="Swaminathan K."/>
            <person name="Moose S.P."/>
            <person name="Guerrero-Gonzalez M.L."/>
            <person name="Marino-Ramirez L."/>
            <person name="Landsman D."/>
            <person name="Rodriguez-Kessler M."/>
            <person name="Delgado-Sanchez P."/>
        </authorList>
    </citation>
    <scope>NUCLEOTIDE SEQUENCE</scope>
    <source>
        <tissue evidence="8">Cladode</tissue>
    </source>
</reference>
<protein>
    <recommendedName>
        <fullName evidence="6">Protein DETOXIFICATION</fullName>
    </recommendedName>
    <alternativeName>
        <fullName evidence="6">Multidrug and toxic compound extrusion protein</fullName>
    </alternativeName>
</protein>
<dbReference type="EMBL" id="GISG01018686">
    <property type="protein sequence ID" value="MBA4618015.1"/>
    <property type="molecule type" value="Transcribed_RNA"/>
</dbReference>
<evidence type="ECO:0000256" key="6">
    <source>
        <dbReference type="RuleBase" id="RU004914"/>
    </source>
</evidence>
<proteinExistence type="inferred from homology"/>
<feature type="transmembrane region" description="Helical" evidence="6">
    <location>
        <begin position="173"/>
        <end position="191"/>
    </location>
</feature>
<dbReference type="GO" id="GO:0015297">
    <property type="term" value="F:antiporter activity"/>
    <property type="evidence" value="ECO:0007669"/>
    <property type="project" value="InterPro"/>
</dbReference>
<dbReference type="AlphaFoldDB" id="A0A7C8YH59"/>
<dbReference type="GO" id="GO:0042910">
    <property type="term" value="F:xenobiotic transmembrane transporter activity"/>
    <property type="evidence" value="ECO:0007669"/>
    <property type="project" value="InterPro"/>
</dbReference>
<feature type="transmembrane region" description="Helical" evidence="6">
    <location>
        <begin position="200"/>
        <end position="223"/>
    </location>
</feature>
<feature type="transmembrane region" description="Helical" evidence="6">
    <location>
        <begin position="52"/>
        <end position="71"/>
    </location>
</feature>
<sequence length="505" mass="55329">MHTRARIMREKMIGHQREAAPPPEHAAEEEAGSALEEALTDRQLWLATRLEMRYLVPLAGPAIVVYLLNYLNSVSTQIFCGHLGNMELAAASLGTRGVQLFAYGLMLGMGSAVETLCGQAYGAQKYEMLGIYLQRSTVLLTVTAIPLMVIYLFSKDILLLLGESHEVASKAALFVYGLIPQIFAYACNFPIQKFLQAQRVVFPSACISAATTVTHATLTWVALYKLRLGLLGASLVLSFSWWIMVAAQFVYILVAERFRYTWTGFSWAAFGGLWDFFRLSAASAVMLCLETWYFQVLVLIAGLLDDPQIALDSLSVCMTILGWVFVISVGFNAAASVRVSNELGAGRPKSASFSVVIVTTISFLIALLFAILVLIFRHHLSYIFTTGTQVSDAVAGLSPFLALSIIFNGIQPVLSGVAVGCGWQAFVAYVNVGCYYIVGIPIGVLLGFYFNLGVKGIWSGMIGGTIMQTLILLWVTCTTDWQNEVVIAAKRLDKWADKKQPLLDK</sequence>
<evidence type="ECO:0000256" key="1">
    <source>
        <dbReference type="ARBA" id="ARBA00004141"/>
    </source>
</evidence>
<dbReference type="GO" id="GO:0016020">
    <property type="term" value="C:membrane"/>
    <property type="evidence" value="ECO:0007669"/>
    <property type="project" value="UniProtKB-SubCell"/>
</dbReference>
<evidence type="ECO:0000313" key="8">
    <source>
        <dbReference type="EMBL" id="MBA4618015.1"/>
    </source>
</evidence>
<name>A0A7C8YH59_OPUST</name>
<dbReference type="InterPro" id="IPR002528">
    <property type="entry name" value="MATE_fam"/>
</dbReference>
<comment type="subcellular location">
    <subcellularLocation>
        <location evidence="1">Membrane</location>
        <topology evidence="1">Multi-pass membrane protein</topology>
    </subcellularLocation>
</comment>
<feature type="transmembrane region" description="Helical" evidence="6">
    <location>
        <begin position="283"/>
        <end position="304"/>
    </location>
</feature>
<organism evidence="8">
    <name type="scientific">Opuntia streptacantha</name>
    <name type="common">Prickly pear cactus</name>
    <name type="synonym">Opuntia cardona</name>
    <dbReference type="NCBI Taxonomy" id="393608"/>
    <lineage>
        <taxon>Eukaryota</taxon>
        <taxon>Viridiplantae</taxon>
        <taxon>Streptophyta</taxon>
        <taxon>Embryophyta</taxon>
        <taxon>Tracheophyta</taxon>
        <taxon>Spermatophyta</taxon>
        <taxon>Magnoliopsida</taxon>
        <taxon>eudicotyledons</taxon>
        <taxon>Gunneridae</taxon>
        <taxon>Pentapetalae</taxon>
        <taxon>Caryophyllales</taxon>
        <taxon>Cactineae</taxon>
        <taxon>Cactaceae</taxon>
        <taxon>Opuntioideae</taxon>
        <taxon>Opuntia</taxon>
    </lineage>
</organism>
<accession>A0A7C8YH59</accession>
<feature type="transmembrane region" description="Helical" evidence="6">
    <location>
        <begin position="457"/>
        <end position="475"/>
    </location>
</feature>
<feature type="region of interest" description="Disordered" evidence="7">
    <location>
        <begin position="12"/>
        <end position="32"/>
    </location>
</feature>
<keyword evidence="4 6" id="KW-1133">Transmembrane helix</keyword>
<dbReference type="NCBIfam" id="TIGR00797">
    <property type="entry name" value="matE"/>
    <property type="match status" value="1"/>
</dbReference>
<comment type="similarity">
    <text evidence="2 6">Belongs to the multi antimicrobial extrusion (MATE) (TC 2.A.66.1) family.</text>
</comment>
<evidence type="ECO:0000256" key="3">
    <source>
        <dbReference type="ARBA" id="ARBA00022692"/>
    </source>
</evidence>
<dbReference type="GO" id="GO:1990961">
    <property type="term" value="P:xenobiotic detoxification by transmembrane export across the plasma membrane"/>
    <property type="evidence" value="ECO:0007669"/>
    <property type="project" value="InterPro"/>
</dbReference>
<evidence type="ECO:0000256" key="7">
    <source>
        <dbReference type="SAM" id="MobiDB-lite"/>
    </source>
</evidence>
<feature type="transmembrane region" description="Helical" evidence="6">
    <location>
        <begin position="316"/>
        <end position="335"/>
    </location>
</feature>